<feature type="region of interest" description="Disordered" evidence="8">
    <location>
        <begin position="349"/>
        <end position="395"/>
    </location>
</feature>
<comment type="similarity">
    <text evidence="7">Belongs to the nucleoporin Nup84/Nup107 family.</text>
</comment>
<dbReference type="GO" id="GO:0031080">
    <property type="term" value="C:nuclear pore outer ring"/>
    <property type="evidence" value="ECO:0007669"/>
    <property type="project" value="TreeGrafter"/>
</dbReference>
<keyword evidence="6 7" id="KW-0539">Nucleus</keyword>
<dbReference type="GO" id="GO:0000973">
    <property type="term" value="P:post-transcriptional tethering of RNA polymerase II gene DNA at nuclear periphery"/>
    <property type="evidence" value="ECO:0007669"/>
    <property type="project" value="TreeGrafter"/>
</dbReference>
<accession>A0A0C2WCN0</accession>
<evidence type="ECO:0000256" key="6">
    <source>
        <dbReference type="ARBA" id="ARBA00023242"/>
    </source>
</evidence>
<feature type="compositionally biased region" description="Pro residues" evidence="8">
    <location>
        <begin position="380"/>
        <end position="389"/>
    </location>
</feature>
<evidence type="ECO:0000256" key="7">
    <source>
        <dbReference type="RuleBase" id="RU365072"/>
    </source>
</evidence>
<proteinExistence type="inferred from homology"/>
<dbReference type="GO" id="GO:0017056">
    <property type="term" value="F:structural constituent of nuclear pore"/>
    <property type="evidence" value="ECO:0007669"/>
    <property type="project" value="UniProtKB-UniRule"/>
</dbReference>
<keyword evidence="7" id="KW-0472">Membrane</keyword>
<dbReference type="Proteomes" id="UP000054549">
    <property type="component" value="Unassembled WGS sequence"/>
</dbReference>
<keyword evidence="10" id="KW-1185">Reference proteome</keyword>
<dbReference type="InParanoid" id="A0A0C2WCN0"/>
<dbReference type="HOGENOM" id="CLU_012944_0_0_1"/>
<evidence type="ECO:0000256" key="8">
    <source>
        <dbReference type="SAM" id="MobiDB-lite"/>
    </source>
</evidence>
<keyword evidence="2" id="KW-0509">mRNA transport</keyword>
<dbReference type="GO" id="GO:0006606">
    <property type="term" value="P:protein import into nucleus"/>
    <property type="evidence" value="ECO:0007669"/>
    <property type="project" value="TreeGrafter"/>
</dbReference>
<dbReference type="OrthoDB" id="3098at2759"/>
<evidence type="ECO:0000313" key="9">
    <source>
        <dbReference type="EMBL" id="KIL59037.1"/>
    </source>
</evidence>
<comment type="function">
    <text evidence="7">Functions as a component of the nuclear pore complex (NPC).</text>
</comment>
<dbReference type="EMBL" id="KN818324">
    <property type="protein sequence ID" value="KIL59037.1"/>
    <property type="molecule type" value="Genomic_DNA"/>
</dbReference>
<evidence type="ECO:0000256" key="2">
    <source>
        <dbReference type="ARBA" id="ARBA00022816"/>
    </source>
</evidence>
<sequence>MSVFAEYAEVLSGAQLLHNRLPGLLDPETGFAPRLVQICRDHLEQLQDAPDAPASPQDIEILRLEQNTWALLQVLMAARKTSPPETTFTPNPYTPTSTLAQAILRSSPLLTEMVVVREWLHDTAPQPSVPEATTGYLNFTKHAVMQEKRLGRKTNNTVPDYLDPDATNRSASAQVQLASDDASYERSLLQALYAHVRAGRLEDAIELCRRAHQPWRAASMRGLLLFRWNAISTDPTDTTKHDDEGGEEEEDIVMDQDSNTSDIWSGNRHRRLWKATCTRAALNTNLSTPERTLYAALSPSPQTFPTLRAACKTWEDHLWATLSVICEQRESAELDRLAVYFSSFWEDQHDDQDSDSTADVDIPGPGSGELLQPRRTRVTPSPPLPPPPVGTSSYSSAALAPFDEEDWEKEVTATLESLKTAAVAEGPPADDAFHFSQLHIILDRTTTLLDVFAGGLKDGSYGHGMYEYAPLTRFFAHLCLFLKMIDIPVPPLATQTILEAYLRVLEEAGERHLIALYAGALGENAVERYALFLVSLGLAAIDDRNDEDSSTGGDTIEERKRALVRARDHGLDLDRVAVVAAERTVDKAFELLPPTSTKGSLPSLLRGADGPLQRPPSPTEMFLMRSIEWTTFSETTFDTALEQACVILRFFLASGRVKLAQRVSESLPLELASIAEPEERATEYLHYSQFFIVWETLDRVVAFQALEVDMDASRTGSIGASRDTRMAWLSDYRDLLAQACEQVTRLLTAEWLVTTNGDGPISGSYADKRRRELIRIRRVFIPELVIRLHSLLFASRTWFPENLKRALELANVVADSRYKLYEDFLGLDVDDEQEVLRKKLERQAGRQVTRSSTRLADYLSAVRQGVLGTLESGGSDPFAWLTRQPQPMSIQV</sequence>
<evidence type="ECO:0000256" key="1">
    <source>
        <dbReference type="ARBA" id="ARBA00022448"/>
    </source>
</evidence>
<organism evidence="9 10">
    <name type="scientific">Amanita muscaria (strain Koide BX008)</name>
    <dbReference type="NCBI Taxonomy" id="946122"/>
    <lineage>
        <taxon>Eukaryota</taxon>
        <taxon>Fungi</taxon>
        <taxon>Dikarya</taxon>
        <taxon>Basidiomycota</taxon>
        <taxon>Agaricomycotina</taxon>
        <taxon>Agaricomycetes</taxon>
        <taxon>Agaricomycetidae</taxon>
        <taxon>Agaricales</taxon>
        <taxon>Pluteineae</taxon>
        <taxon>Amanitaceae</taxon>
        <taxon>Amanita</taxon>
    </lineage>
</organism>
<evidence type="ECO:0000256" key="4">
    <source>
        <dbReference type="ARBA" id="ARBA00023010"/>
    </source>
</evidence>
<keyword evidence="5 7" id="KW-0906">Nuclear pore complex</keyword>
<dbReference type="Gene3D" id="1.10.3450.20">
    <property type="match status" value="1"/>
</dbReference>
<keyword evidence="1 7" id="KW-0813">Transport</keyword>
<evidence type="ECO:0000313" key="10">
    <source>
        <dbReference type="Proteomes" id="UP000054549"/>
    </source>
</evidence>
<gene>
    <name evidence="9" type="ORF">M378DRAFT_169919</name>
</gene>
<dbReference type="FunCoup" id="A0A0C2WCN0">
    <property type="interactions" value="608"/>
</dbReference>
<keyword evidence="4 7" id="KW-0811">Translocation</keyword>
<dbReference type="InterPro" id="IPR007252">
    <property type="entry name" value="Nup84/Nup107"/>
</dbReference>
<protein>
    <recommendedName>
        <fullName evidence="7">Nuclear pore complex protein</fullName>
    </recommendedName>
</protein>
<keyword evidence="3" id="KW-0653">Protein transport</keyword>
<comment type="subcellular location">
    <subcellularLocation>
        <location evidence="7">Nucleus</location>
        <location evidence="7">Nuclear pore complex</location>
    </subcellularLocation>
    <subcellularLocation>
        <location evidence="7">Nucleus membrane</location>
    </subcellularLocation>
</comment>
<dbReference type="GO" id="GO:0031965">
    <property type="term" value="C:nuclear membrane"/>
    <property type="evidence" value="ECO:0007669"/>
    <property type="project" value="UniProtKB-SubCell"/>
</dbReference>
<comment type="subunit">
    <text evidence="7">Part of the nuclear pore complex (NPC).</text>
</comment>
<evidence type="ECO:0000256" key="5">
    <source>
        <dbReference type="ARBA" id="ARBA00023132"/>
    </source>
</evidence>
<name>A0A0C2WCN0_AMAMK</name>
<dbReference type="GO" id="GO:0006406">
    <property type="term" value="P:mRNA export from nucleus"/>
    <property type="evidence" value="ECO:0007669"/>
    <property type="project" value="TreeGrafter"/>
</dbReference>
<dbReference type="Pfam" id="PF04121">
    <property type="entry name" value="Nup84_Nup100"/>
    <property type="match status" value="1"/>
</dbReference>
<evidence type="ECO:0000256" key="3">
    <source>
        <dbReference type="ARBA" id="ARBA00022927"/>
    </source>
</evidence>
<dbReference type="AlphaFoldDB" id="A0A0C2WCN0"/>
<dbReference type="STRING" id="946122.A0A0C2WCN0"/>
<dbReference type="Gene3D" id="1.20.190.50">
    <property type="match status" value="1"/>
</dbReference>
<dbReference type="PANTHER" id="PTHR13003">
    <property type="entry name" value="NUP107-RELATED"/>
    <property type="match status" value="1"/>
</dbReference>
<dbReference type="PANTHER" id="PTHR13003:SF2">
    <property type="entry name" value="NUCLEAR PORE COMPLEX PROTEIN NUP107"/>
    <property type="match status" value="1"/>
</dbReference>
<reference evidence="9 10" key="1">
    <citation type="submission" date="2014-04" db="EMBL/GenBank/DDBJ databases">
        <title>Evolutionary Origins and Diversification of the Mycorrhizal Mutualists.</title>
        <authorList>
            <consortium name="DOE Joint Genome Institute"/>
            <consortium name="Mycorrhizal Genomics Consortium"/>
            <person name="Kohler A."/>
            <person name="Kuo A."/>
            <person name="Nagy L.G."/>
            <person name="Floudas D."/>
            <person name="Copeland A."/>
            <person name="Barry K.W."/>
            <person name="Cichocki N."/>
            <person name="Veneault-Fourrey C."/>
            <person name="LaButti K."/>
            <person name="Lindquist E.A."/>
            <person name="Lipzen A."/>
            <person name="Lundell T."/>
            <person name="Morin E."/>
            <person name="Murat C."/>
            <person name="Riley R."/>
            <person name="Ohm R."/>
            <person name="Sun H."/>
            <person name="Tunlid A."/>
            <person name="Henrissat B."/>
            <person name="Grigoriev I.V."/>
            <person name="Hibbett D.S."/>
            <person name="Martin F."/>
        </authorList>
    </citation>
    <scope>NUCLEOTIDE SEQUENCE [LARGE SCALE GENOMIC DNA]</scope>
    <source>
        <strain evidence="9 10">Koide BX008</strain>
    </source>
</reference>
<feature type="compositionally biased region" description="Acidic residues" evidence="8">
    <location>
        <begin position="349"/>
        <end position="358"/>
    </location>
</feature>